<protein>
    <recommendedName>
        <fullName evidence="4">Glycerophosphoryl diester phosphodiesterase membrane domain-containing protein</fullName>
    </recommendedName>
</protein>
<feature type="transmembrane region" description="Helical" evidence="1">
    <location>
        <begin position="21"/>
        <end position="41"/>
    </location>
</feature>
<keyword evidence="1" id="KW-0812">Transmembrane</keyword>
<dbReference type="Proteomes" id="UP000000491">
    <property type="component" value="Chromosome"/>
</dbReference>
<gene>
    <name evidence="2" type="ordered locus">Zymop_0038</name>
</gene>
<sequence>MPSFKITEIINETFSFIKREIRLIAPVVLSTIGFSNLVMFFLSIEKKNINPLSSAMPHQGYYTLLLLFCTFLNIVGYLTLSRLTAVSGETVKQALSLALRRVISVFVFLFTLSLIFTFVLLSLLIIGNFLSRFLGNTQILTQPAFLYPAISLGLIVTIAILIKFSFWYVIMMTDKASPFQAARYSFQITKGLFWRLILVMMPFAISSYAASMAYIFAHTHTLKIIVGIIGCILNAAIVSSQVIFLAIIYNRLKSKLFFYKNR</sequence>
<evidence type="ECO:0000313" key="3">
    <source>
        <dbReference type="Proteomes" id="UP000000491"/>
    </source>
</evidence>
<feature type="transmembrane region" description="Helical" evidence="1">
    <location>
        <begin position="192"/>
        <end position="216"/>
    </location>
</feature>
<feature type="transmembrane region" description="Helical" evidence="1">
    <location>
        <begin position="61"/>
        <end position="80"/>
    </location>
</feature>
<dbReference type="HOGENOM" id="CLU_1111052_0_0_5"/>
<accession>F8ET52</accession>
<evidence type="ECO:0008006" key="4">
    <source>
        <dbReference type="Google" id="ProtNLM"/>
    </source>
</evidence>
<feature type="transmembrane region" description="Helical" evidence="1">
    <location>
        <begin position="222"/>
        <end position="249"/>
    </location>
</feature>
<feature type="transmembrane region" description="Helical" evidence="1">
    <location>
        <begin position="101"/>
        <end position="126"/>
    </location>
</feature>
<proteinExistence type="predicted"/>
<name>F8ET52_ZYMMT</name>
<evidence type="ECO:0000313" key="2">
    <source>
        <dbReference type="EMBL" id="AEI36942.1"/>
    </source>
</evidence>
<dbReference type="EMBL" id="CP002865">
    <property type="protein sequence ID" value="AEI36942.1"/>
    <property type="molecule type" value="Genomic_DNA"/>
</dbReference>
<reference evidence="2 3" key="1">
    <citation type="journal article" date="2011" name="J. Bacteriol.">
        <title>Genome sequence of the ethanol-producing Zymomonas mobilis subsp. pomaceae lectotype strain ATCC 29192.</title>
        <authorList>
            <person name="Kouvelis V.N."/>
            <person name="Davenport K.W."/>
            <person name="Brettin T.S."/>
            <person name="Bruce D."/>
            <person name="Detter C."/>
            <person name="Han C.S."/>
            <person name="Nolan M."/>
            <person name="Tapia R."/>
            <person name="Damoulaki A."/>
            <person name="Kyrpides N.C."/>
            <person name="Typas M.A."/>
            <person name="Pappas K.M."/>
        </authorList>
    </citation>
    <scope>NUCLEOTIDE SEQUENCE [LARGE SCALE GENOMIC DNA]</scope>
    <source>
        <strain evidence="3">ATCC 29192 / DSM 22645 / JCM 10191 / CCUG 17912 / NBRC 13757 / NCIMB 11200 / NRRL B-4491 / Barker I</strain>
    </source>
</reference>
<organism evidence="2 3">
    <name type="scientific">Zymomonas mobilis subsp. pomaceae (strain ATCC 29192 / DSM 22645 / JCM 10191 / CCUG 17912 / NBRC 13757 / NCIMB 11200 / NRRL B-4491 / Barker I)</name>
    <dbReference type="NCBI Taxonomy" id="579138"/>
    <lineage>
        <taxon>Bacteria</taxon>
        <taxon>Pseudomonadati</taxon>
        <taxon>Pseudomonadota</taxon>
        <taxon>Alphaproteobacteria</taxon>
        <taxon>Sphingomonadales</taxon>
        <taxon>Zymomonadaceae</taxon>
        <taxon>Zymomonas</taxon>
    </lineage>
</organism>
<feature type="transmembrane region" description="Helical" evidence="1">
    <location>
        <begin position="146"/>
        <end position="171"/>
    </location>
</feature>
<evidence type="ECO:0000256" key="1">
    <source>
        <dbReference type="SAM" id="Phobius"/>
    </source>
</evidence>
<dbReference type="KEGG" id="zmp:Zymop_0038"/>
<dbReference type="AlphaFoldDB" id="F8ET52"/>
<keyword evidence="1" id="KW-1133">Transmembrane helix</keyword>
<keyword evidence="1" id="KW-0472">Membrane</keyword>
<dbReference type="PATRIC" id="fig|579138.3.peg.42"/>
<dbReference type="RefSeq" id="WP_013933343.1">
    <property type="nucleotide sequence ID" value="NC_015709.1"/>
</dbReference>